<proteinExistence type="inferred from homology"/>
<dbReference type="HAMAP" id="MF_01341">
    <property type="entry name" value="Ribosomal_uL15"/>
    <property type="match status" value="1"/>
</dbReference>
<dbReference type="SUPFAM" id="SSF52080">
    <property type="entry name" value="Ribosomal proteins L15p and L18e"/>
    <property type="match status" value="1"/>
</dbReference>
<comment type="function">
    <text evidence="4">Binds to the 23S rRNA.</text>
</comment>
<keyword evidence="4" id="KW-0699">rRNA-binding</keyword>
<dbReference type="NCBIfam" id="TIGR01071">
    <property type="entry name" value="rplO_bact"/>
    <property type="match status" value="1"/>
</dbReference>
<dbReference type="InterPro" id="IPR030878">
    <property type="entry name" value="Ribosomal_uL15"/>
</dbReference>
<dbReference type="Pfam" id="PF00828">
    <property type="entry name" value="Ribosomal_L27A"/>
    <property type="match status" value="1"/>
</dbReference>
<gene>
    <name evidence="4" type="primary">rplO</name>
    <name evidence="7" type="ORF">A2975_03855</name>
</gene>
<name>A0A1F8C1P7_9BACT</name>
<dbReference type="Gene3D" id="3.100.10.10">
    <property type="match status" value="1"/>
</dbReference>
<evidence type="ECO:0000256" key="4">
    <source>
        <dbReference type="HAMAP-Rule" id="MF_01341"/>
    </source>
</evidence>
<dbReference type="InterPro" id="IPR036227">
    <property type="entry name" value="Ribosomal_uL15/eL18_sf"/>
</dbReference>
<accession>A0A1F8C1P7</accession>
<dbReference type="AlphaFoldDB" id="A0A1F8C1P7"/>
<evidence type="ECO:0000256" key="3">
    <source>
        <dbReference type="ARBA" id="ARBA00023274"/>
    </source>
</evidence>
<evidence type="ECO:0000256" key="5">
    <source>
        <dbReference type="SAM" id="MobiDB-lite"/>
    </source>
</evidence>
<comment type="similarity">
    <text evidence="1 4">Belongs to the universal ribosomal protein uL15 family.</text>
</comment>
<evidence type="ECO:0000259" key="6">
    <source>
        <dbReference type="Pfam" id="PF00828"/>
    </source>
</evidence>
<keyword evidence="4" id="KW-0694">RNA-binding</keyword>
<dbReference type="GO" id="GO:0006412">
    <property type="term" value="P:translation"/>
    <property type="evidence" value="ECO:0007669"/>
    <property type="project" value="UniProtKB-UniRule"/>
</dbReference>
<dbReference type="PANTHER" id="PTHR12934">
    <property type="entry name" value="50S RIBOSOMAL PROTEIN L15"/>
    <property type="match status" value="1"/>
</dbReference>
<dbReference type="STRING" id="1802525.A2975_03855"/>
<dbReference type="InterPro" id="IPR021131">
    <property type="entry name" value="Ribosomal_uL15/eL18"/>
</dbReference>
<dbReference type="InterPro" id="IPR005749">
    <property type="entry name" value="Ribosomal_uL15_bac-type"/>
</dbReference>
<sequence length="142" mass="15451">MKKERKAKRIGRGYGSGKGGHTVGRGQKGQKARRNIHILFEGVKVKKSLLRRLPLQRGKDRFKPGSKPLIVNLELLELLKDGSKVNAETLAKAGIVKLEDARVFGVKILGNGETKKKFTVEVAISNSAAKKIEKAGGKVINA</sequence>
<evidence type="ECO:0000313" key="8">
    <source>
        <dbReference type="Proteomes" id="UP000178429"/>
    </source>
</evidence>
<dbReference type="EMBL" id="MGHL01000006">
    <property type="protein sequence ID" value="OGM70182.1"/>
    <property type="molecule type" value="Genomic_DNA"/>
</dbReference>
<dbReference type="GO" id="GO:0022625">
    <property type="term" value="C:cytosolic large ribosomal subunit"/>
    <property type="evidence" value="ECO:0007669"/>
    <property type="project" value="TreeGrafter"/>
</dbReference>
<feature type="compositionally biased region" description="Gly residues" evidence="5">
    <location>
        <begin position="12"/>
        <end position="27"/>
    </location>
</feature>
<evidence type="ECO:0000256" key="2">
    <source>
        <dbReference type="ARBA" id="ARBA00022980"/>
    </source>
</evidence>
<dbReference type="GO" id="GO:0003735">
    <property type="term" value="F:structural constituent of ribosome"/>
    <property type="evidence" value="ECO:0007669"/>
    <property type="project" value="InterPro"/>
</dbReference>
<evidence type="ECO:0000256" key="1">
    <source>
        <dbReference type="ARBA" id="ARBA00007320"/>
    </source>
</evidence>
<dbReference type="PANTHER" id="PTHR12934:SF11">
    <property type="entry name" value="LARGE RIBOSOMAL SUBUNIT PROTEIN UL15M"/>
    <property type="match status" value="1"/>
</dbReference>
<dbReference type="Proteomes" id="UP000178429">
    <property type="component" value="Unassembled WGS sequence"/>
</dbReference>
<keyword evidence="2 4" id="KW-0689">Ribosomal protein</keyword>
<protein>
    <recommendedName>
        <fullName evidence="4">Large ribosomal subunit protein uL15</fullName>
    </recommendedName>
</protein>
<feature type="region of interest" description="Disordered" evidence="5">
    <location>
        <begin position="1"/>
        <end position="31"/>
    </location>
</feature>
<keyword evidence="3 4" id="KW-0687">Ribonucleoprotein</keyword>
<reference evidence="7 8" key="1">
    <citation type="journal article" date="2016" name="Nat. Commun.">
        <title>Thousands of microbial genomes shed light on interconnected biogeochemical processes in an aquifer system.</title>
        <authorList>
            <person name="Anantharaman K."/>
            <person name="Brown C.T."/>
            <person name="Hug L.A."/>
            <person name="Sharon I."/>
            <person name="Castelle C.J."/>
            <person name="Probst A.J."/>
            <person name="Thomas B.C."/>
            <person name="Singh A."/>
            <person name="Wilkins M.J."/>
            <person name="Karaoz U."/>
            <person name="Brodie E.L."/>
            <person name="Williams K.H."/>
            <person name="Hubbard S.S."/>
            <person name="Banfield J.F."/>
        </authorList>
    </citation>
    <scope>NUCLEOTIDE SEQUENCE [LARGE SCALE GENOMIC DNA]</scope>
</reference>
<evidence type="ECO:0000313" key="7">
    <source>
        <dbReference type="EMBL" id="OGM70182.1"/>
    </source>
</evidence>
<feature type="domain" description="Large ribosomal subunit protein uL15/eL18" evidence="6">
    <location>
        <begin position="71"/>
        <end position="140"/>
    </location>
</feature>
<dbReference type="GO" id="GO:0019843">
    <property type="term" value="F:rRNA binding"/>
    <property type="evidence" value="ECO:0007669"/>
    <property type="project" value="UniProtKB-UniRule"/>
</dbReference>
<feature type="compositionally biased region" description="Basic residues" evidence="5">
    <location>
        <begin position="1"/>
        <end position="11"/>
    </location>
</feature>
<comment type="caution">
    <text evidence="7">The sequence shown here is derived from an EMBL/GenBank/DDBJ whole genome shotgun (WGS) entry which is preliminary data.</text>
</comment>
<organism evidence="7 8">
    <name type="scientific">Candidatus Woesebacteria bacterium RIFCSPLOWO2_01_FULL_44_14</name>
    <dbReference type="NCBI Taxonomy" id="1802525"/>
    <lineage>
        <taxon>Bacteria</taxon>
        <taxon>Candidatus Woeseibacteriota</taxon>
    </lineage>
</organism>
<comment type="subunit">
    <text evidence="4">Part of the 50S ribosomal subunit.</text>
</comment>